<evidence type="ECO:0000313" key="6">
    <source>
        <dbReference type="EMBL" id="SCG86386.1"/>
    </source>
</evidence>
<dbReference type="GeneID" id="30412675"/>
<name>A0A1D3L4A3_9EURY</name>
<keyword evidence="7" id="KW-1185">Reference proteome</keyword>
<evidence type="ECO:0000313" key="7">
    <source>
        <dbReference type="Proteomes" id="UP000094707"/>
    </source>
</evidence>
<dbReference type="Proteomes" id="UP000094707">
    <property type="component" value="Chromosome I"/>
</dbReference>
<feature type="transmembrane region" description="Helical" evidence="4">
    <location>
        <begin position="296"/>
        <end position="318"/>
    </location>
</feature>
<gene>
    <name evidence="6" type="ORF">MCBB_1837</name>
</gene>
<evidence type="ECO:0000259" key="5">
    <source>
        <dbReference type="Pfam" id="PF00535"/>
    </source>
</evidence>
<evidence type="ECO:0000256" key="1">
    <source>
        <dbReference type="ARBA" id="ARBA00006739"/>
    </source>
</evidence>
<dbReference type="InterPro" id="IPR001173">
    <property type="entry name" value="Glyco_trans_2-like"/>
</dbReference>
<evidence type="ECO:0000256" key="4">
    <source>
        <dbReference type="SAM" id="Phobius"/>
    </source>
</evidence>
<dbReference type="AlphaFoldDB" id="A0A1D3L4A3"/>
<dbReference type="Gene3D" id="3.90.550.10">
    <property type="entry name" value="Spore Coat Polysaccharide Biosynthesis Protein SpsA, Chain A"/>
    <property type="match status" value="1"/>
</dbReference>
<evidence type="ECO:0000256" key="2">
    <source>
        <dbReference type="ARBA" id="ARBA00022676"/>
    </source>
</evidence>
<organism evidence="6 7">
    <name type="scientific">Methanobacterium congolense</name>
    <dbReference type="NCBI Taxonomy" id="118062"/>
    <lineage>
        <taxon>Archaea</taxon>
        <taxon>Methanobacteriati</taxon>
        <taxon>Methanobacteriota</taxon>
        <taxon>Methanomada group</taxon>
        <taxon>Methanobacteria</taxon>
        <taxon>Methanobacteriales</taxon>
        <taxon>Methanobacteriaceae</taxon>
        <taxon>Methanobacterium</taxon>
    </lineage>
</organism>
<feature type="domain" description="Glycosyltransferase 2-like" evidence="5">
    <location>
        <begin position="6"/>
        <end position="60"/>
    </location>
</feature>
<dbReference type="OrthoDB" id="46222at2157"/>
<protein>
    <submittedName>
        <fullName evidence="6">Glycosyl transferase family 2</fullName>
    </submittedName>
</protein>
<dbReference type="CDD" id="cd04186">
    <property type="entry name" value="GT_2_like_c"/>
    <property type="match status" value="1"/>
</dbReference>
<reference evidence="6 7" key="1">
    <citation type="submission" date="2016-08" db="EMBL/GenBank/DDBJ databases">
        <authorList>
            <person name="Seilhamer J.J."/>
        </authorList>
    </citation>
    <scope>NUCLEOTIDE SEQUENCE [LARGE SCALE GENOMIC DNA]</scope>
    <source>
        <strain evidence="6">Buetzberg</strain>
    </source>
</reference>
<dbReference type="Pfam" id="PF13641">
    <property type="entry name" value="Glyco_tranf_2_3"/>
    <property type="match status" value="1"/>
</dbReference>
<keyword evidence="4" id="KW-0472">Membrane</keyword>
<dbReference type="PANTHER" id="PTHR43179:SF12">
    <property type="entry name" value="GALACTOFURANOSYLTRANSFERASE GLFT2"/>
    <property type="match status" value="1"/>
</dbReference>
<dbReference type="KEGG" id="mcub:MCBB_1837"/>
<keyword evidence="4" id="KW-1133">Transmembrane helix</keyword>
<dbReference type="Pfam" id="PF00535">
    <property type="entry name" value="Glycos_transf_2"/>
    <property type="match status" value="1"/>
</dbReference>
<dbReference type="STRING" id="118062.MCBB_1837"/>
<dbReference type="PATRIC" id="fig|129848.4.peg.1876"/>
<dbReference type="SUPFAM" id="SSF53448">
    <property type="entry name" value="Nucleotide-diphospho-sugar transferases"/>
    <property type="match status" value="1"/>
</dbReference>
<accession>A0A1D3L4A3</accession>
<dbReference type="PANTHER" id="PTHR43179">
    <property type="entry name" value="RHAMNOSYLTRANSFERASE WBBL"/>
    <property type="match status" value="1"/>
</dbReference>
<dbReference type="InterPro" id="IPR029044">
    <property type="entry name" value="Nucleotide-diphossugar_trans"/>
</dbReference>
<sequence length="340" mass="39680">MKPHVTIIILNWNGWEDTIECLDSLNKINYPNYDVIIVDNHSEDDSVRKIREYCNGKLKVKSSFFDHDSVSKPLRMFEINEEKLKKLNGNKIDYLHHSKSKNNLILIKNNENRGFAEGNNIGINYALNNLNSDCILLLNNDTVVEPYFLNKLVNHAESASIVGSKLYFYDDKDLIQSTGVKIKWSYGEMISLGYGHKNNFEEYEMDLDAVSGCSMLIKKEVIDKIGFLNTKCFLYYEDTDFCVRAKRAGFKIICANDSKVWHKTSVSSKRVSGTREYYSARNLFLFMRKYANKKQFYTFLMYFIGFKFWFNSGLIIFYHREPRAFVPFVKGVLDGFKTIY</sequence>
<keyword evidence="3 6" id="KW-0808">Transferase</keyword>
<evidence type="ECO:0000256" key="3">
    <source>
        <dbReference type="ARBA" id="ARBA00022679"/>
    </source>
</evidence>
<keyword evidence="4" id="KW-0812">Transmembrane</keyword>
<dbReference type="GO" id="GO:0016757">
    <property type="term" value="F:glycosyltransferase activity"/>
    <property type="evidence" value="ECO:0007669"/>
    <property type="project" value="UniProtKB-KW"/>
</dbReference>
<proteinExistence type="inferred from homology"/>
<dbReference type="RefSeq" id="WP_071907456.1">
    <property type="nucleotide sequence ID" value="NZ_LT607756.1"/>
</dbReference>
<comment type="similarity">
    <text evidence="1">Belongs to the glycosyltransferase 2 family.</text>
</comment>
<keyword evidence="2" id="KW-0328">Glycosyltransferase</keyword>
<dbReference type="EMBL" id="LT607756">
    <property type="protein sequence ID" value="SCG86386.1"/>
    <property type="molecule type" value="Genomic_DNA"/>
</dbReference>